<dbReference type="Proteomes" id="UP001221142">
    <property type="component" value="Unassembled WGS sequence"/>
</dbReference>
<dbReference type="EMBL" id="JARKIF010000008">
    <property type="protein sequence ID" value="KAJ7633241.1"/>
    <property type="molecule type" value="Genomic_DNA"/>
</dbReference>
<proteinExistence type="predicted"/>
<dbReference type="AlphaFoldDB" id="A0AAD7BXT9"/>
<organism evidence="1 2">
    <name type="scientific">Roridomyces roridus</name>
    <dbReference type="NCBI Taxonomy" id="1738132"/>
    <lineage>
        <taxon>Eukaryota</taxon>
        <taxon>Fungi</taxon>
        <taxon>Dikarya</taxon>
        <taxon>Basidiomycota</taxon>
        <taxon>Agaricomycotina</taxon>
        <taxon>Agaricomycetes</taxon>
        <taxon>Agaricomycetidae</taxon>
        <taxon>Agaricales</taxon>
        <taxon>Marasmiineae</taxon>
        <taxon>Mycenaceae</taxon>
        <taxon>Roridomyces</taxon>
    </lineage>
</organism>
<sequence length="164" mass="18108">MQQYPTSQPCRVCDCATKQWCSCCHTARYCQCSTEHAPGDPHAEPQSISVSAILFVAEEEHPRVGTTINSRPPHYRPSNGCPIPFLQPYFDPTPQSMVLAQGLNREPHRLLHIFYSPIALAKTSPINRAIYHIKFTGPAPEPWAGTVTESCGCGLHCPCSPCKC</sequence>
<reference evidence="1" key="1">
    <citation type="submission" date="2023-03" db="EMBL/GenBank/DDBJ databases">
        <title>Massive genome expansion in bonnet fungi (Mycena s.s.) driven by repeated elements and novel gene families across ecological guilds.</title>
        <authorList>
            <consortium name="Lawrence Berkeley National Laboratory"/>
            <person name="Harder C.B."/>
            <person name="Miyauchi S."/>
            <person name="Viragh M."/>
            <person name="Kuo A."/>
            <person name="Thoen E."/>
            <person name="Andreopoulos B."/>
            <person name="Lu D."/>
            <person name="Skrede I."/>
            <person name="Drula E."/>
            <person name="Henrissat B."/>
            <person name="Morin E."/>
            <person name="Kohler A."/>
            <person name="Barry K."/>
            <person name="LaButti K."/>
            <person name="Morin E."/>
            <person name="Salamov A."/>
            <person name="Lipzen A."/>
            <person name="Mereny Z."/>
            <person name="Hegedus B."/>
            <person name="Baldrian P."/>
            <person name="Stursova M."/>
            <person name="Weitz H."/>
            <person name="Taylor A."/>
            <person name="Grigoriev I.V."/>
            <person name="Nagy L.G."/>
            <person name="Martin F."/>
            <person name="Kauserud H."/>
        </authorList>
    </citation>
    <scope>NUCLEOTIDE SEQUENCE</scope>
    <source>
        <strain evidence="1">9284</strain>
    </source>
</reference>
<protein>
    <submittedName>
        <fullName evidence="1">Uncharacterized protein</fullName>
    </submittedName>
</protein>
<evidence type="ECO:0000313" key="1">
    <source>
        <dbReference type="EMBL" id="KAJ7633241.1"/>
    </source>
</evidence>
<accession>A0AAD7BXT9</accession>
<comment type="caution">
    <text evidence="1">The sequence shown here is derived from an EMBL/GenBank/DDBJ whole genome shotgun (WGS) entry which is preliminary data.</text>
</comment>
<name>A0AAD7BXT9_9AGAR</name>
<keyword evidence="2" id="KW-1185">Reference proteome</keyword>
<gene>
    <name evidence="1" type="ORF">FB45DRAFT_524024</name>
</gene>
<evidence type="ECO:0000313" key="2">
    <source>
        <dbReference type="Proteomes" id="UP001221142"/>
    </source>
</evidence>